<comment type="caution">
    <text evidence="11">The sequence shown here is derived from an EMBL/GenBank/DDBJ whole genome shotgun (WGS) entry which is preliminary data.</text>
</comment>
<evidence type="ECO:0000259" key="10">
    <source>
        <dbReference type="Pfam" id="PF05699"/>
    </source>
</evidence>
<organism evidence="11 12">
    <name type="scientific">Aphis craccivora</name>
    <name type="common">Cowpea aphid</name>
    <dbReference type="NCBI Taxonomy" id="307492"/>
    <lineage>
        <taxon>Eukaryota</taxon>
        <taxon>Metazoa</taxon>
        <taxon>Ecdysozoa</taxon>
        <taxon>Arthropoda</taxon>
        <taxon>Hexapoda</taxon>
        <taxon>Insecta</taxon>
        <taxon>Pterygota</taxon>
        <taxon>Neoptera</taxon>
        <taxon>Paraneoptera</taxon>
        <taxon>Hemiptera</taxon>
        <taxon>Sternorrhyncha</taxon>
        <taxon>Aphidomorpha</taxon>
        <taxon>Aphidoidea</taxon>
        <taxon>Aphididae</taxon>
        <taxon>Aphidini</taxon>
        <taxon>Aphis</taxon>
        <taxon>Aphis</taxon>
    </lineage>
</organism>
<dbReference type="SUPFAM" id="SSF57667">
    <property type="entry name" value="beta-beta-alpha zinc fingers"/>
    <property type="match status" value="1"/>
</dbReference>
<evidence type="ECO:0000256" key="6">
    <source>
        <dbReference type="ARBA" id="ARBA00023125"/>
    </source>
</evidence>
<feature type="non-terminal residue" evidence="11">
    <location>
        <position position="585"/>
    </location>
</feature>
<keyword evidence="8" id="KW-0539">Nucleus</keyword>
<dbReference type="SUPFAM" id="SSF140996">
    <property type="entry name" value="Hermes dimerisation domain"/>
    <property type="match status" value="1"/>
</dbReference>
<name>A0A6G0XR58_APHCR</name>
<gene>
    <name evidence="11" type="ORF">FWK35_00020525</name>
</gene>
<protein>
    <submittedName>
        <fullName evidence="11">Zinc finger BED domain-containing protein 4-like</fullName>
    </submittedName>
</protein>
<evidence type="ECO:0000256" key="2">
    <source>
        <dbReference type="ARBA" id="ARBA00022723"/>
    </source>
</evidence>
<evidence type="ECO:0000256" key="5">
    <source>
        <dbReference type="ARBA" id="ARBA00023015"/>
    </source>
</evidence>
<keyword evidence="5" id="KW-0805">Transcription regulation</keyword>
<dbReference type="PANTHER" id="PTHR46481:SF10">
    <property type="entry name" value="ZINC FINGER BED DOMAIN-CONTAINING PROTEIN 39"/>
    <property type="match status" value="1"/>
</dbReference>
<evidence type="ECO:0000256" key="3">
    <source>
        <dbReference type="ARBA" id="ARBA00022771"/>
    </source>
</evidence>
<dbReference type="InterPro" id="IPR003656">
    <property type="entry name" value="Znf_BED"/>
</dbReference>
<dbReference type="InterPro" id="IPR036236">
    <property type="entry name" value="Znf_C2H2_sf"/>
</dbReference>
<evidence type="ECO:0000259" key="9">
    <source>
        <dbReference type="Pfam" id="PF02892"/>
    </source>
</evidence>
<dbReference type="GO" id="GO:0005634">
    <property type="term" value="C:nucleus"/>
    <property type="evidence" value="ECO:0007669"/>
    <property type="project" value="UniProtKB-SubCell"/>
</dbReference>
<accession>A0A6G0XR58</accession>
<dbReference type="SUPFAM" id="SSF53098">
    <property type="entry name" value="Ribonuclease H-like"/>
    <property type="match status" value="1"/>
</dbReference>
<evidence type="ECO:0000256" key="1">
    <source>
        <dbReference type="ARBA" id="ARBA00004123"/>
    </source>
</evidence>
<feature type="domain" description="BED-type" evidence="9">
    <location>
        <begin position="35"/>
        <end position="77"/>
    </location>
</feature>
<dbReference type="PANTHER" id="PTHR46481">
    <property type="entry name" value="ZINC FINGER BED DOMAIN-CONTAINING PROTEIN 4"/>
    <property type="match status" value="1"/>
</dbReference>
<keyword evidence="6" id="KW-0238">DNA-binding</keyword>
<evidence type="ECO:0000256" key="7">
    <source>
        <dbReference type="ARBA" id="ARBA00023163"/>
    </source>
</evidence>
<dbReference type="SMART" id="SM00614">
    <property type="entry name" value="ZnF_BED"/>
    <property type="match status" value="1"/>
</dbReference>
<evidence type="ECO:0000256" key="4">
    <source>
        <dbReference type="ARBA" id="ARBA00022833"/>
    </source>
</evidence>
<comment type="subcellular location">
    <subcellularLocation>
        <location evidence="1">Nucleus</location>
    </subcellularLocation>
</comment>
<keyword evidence="7" id="KW-0804">Transcription</keyword>
<evidence type="ECO:0000256" key="8">
    <source>
        <dbReference type="ARBA" id="ARBA00023242"/>
    </source>
</evidence>
<keyword evidence="2" id="KW-0479">Metal-binding</keyword>
<dbReference type="GO" id="GO:0003677">
    <property type="term" value="F:DNA binding"/>
    <property type="evidence" value="ECO:0007669"/>
    <property type="project" value="UniProtKB-KW"/>
</dbReference>
<dbReference type="AlphaFoldDB" id="A0A6G0XR58"/>
<sequence>MCVIKFHLDNKGLCLKYMCPILQTAVQLNINLCTSNIWNNFTIFYQSHYIAKCDICLKKYSFKSTLTNLKKHLCNCHGIDLSNSPKVSTYIIKINKQIDDPAPDQSPIPSSLNTFSLNQVSNSTVCKHKQTSVSNYLFVKDFQPFKVVEDLGFKEFVKALNPSYELPNRNTISKVHILAMYEKCLGEMKELVSTIESACLTTDCWTSRNNESFMAITVHFINSEFVILLSWNLNDKITFAVSDNARNIKNALNLLSLKHMGCFAHTLNLIVQSVLVLEDGLIDRVKSIVSHFRKSTVANNVFKTYQINNGIKEPKKLIQDIQTRWNSTYYMINRFVEMETSIRGTLGLLDNAPDNLKSEDWIIFQDLIKILKPLEEATKAISGQKYMTASLVIFIVQGLYKVCNNLLKMNLSPRALLIAKQLISTMDARDDPRFKHLPFSNVSSVKSEVIENLTHIIRKKEQTSDQLDINIQQTSLPISDLSIWSEIDNNVSKFTPLGTAKSRAIVEIQRYMDDVVIARNQDPFKWWKDQRYNYPNLSILAKNILCHLGTSVPCERIFSSAGLVLNDCRCRLKSDKMTYIVSSQT</sequence>
<evidence type="ECO:0000313" key="11">
    <source>
        <dbReference type="EMBL" id="KAF0742811.1"/>
    </source>
</evidence>
<keyword evidence="4" id="KW-0862">Zinc</keyword>
<proteinExistence type="predicted"/>
<dbReference type="Pfam" id="PF05699">
    <property type="entry name" value="Dimer_Tnp_hAT"/>
    <property type="match status" value="1"/>
</dbReference>
<dbReference type="InterPro" id="IPR052035">
    <property type="entry name" value="ZnF_BED_domain_contain"/>
</dbReference>
<dbReference type="GO" id="GO:0046983">
    <property type="term" value="F:protein dimerization activity"/>
    <property type="evidence" value="ECO:0007669"/>
    <property type="project" value="InterPro"/>
</dbReference>
<dbReference type="Proteomes" id="UP000478052">
    <property type="component" value="Unassembled WGS sequence"/>
</dbReference>
<feature type="domain" description="HAT C-terminal dimerisation" evidence="10">
    <location>
        <begin position="507"/>
        <end position="580"/>
    </location>
</feature>
<dbReference type="GO" id="GO:0008270">
    <property type="term" value="F:zinc ion binding"/>
    <property type="evidence" value="ECO:0007669"/>
    <property type="project" value="UniProtKB-KW"/>
</dbReference>
<dbReference type="InterPro" id="IPR008906">
    <property type="entry name" value="HATC_C_dom"/>
</dbReference>
<evidence type="ECO:0000313" key="12">
    <source>
        <dbReference type="Proteomes" id="UP000478052"/>
    </source>
</evidence>
<dbReference type="EMBL" id="VUJU01007625">
    <property type="protein sequence ID" value="KAF0742811.1"/>
    <property type="molecule type" value="Genomic_DNA"/>
</dbReference>
<dbReference type="GO" id="GO:0009791">
    <property type="term" value="P:post-embryonic development"/>
    <property type="evidence" value="ECO:0007669"/>
    <property type="project" value="UniProtKB-ARBA"/>
</dbReference>
<keyword evidence="3" id="KW-0863">Zinc-finger</keyword>
<reference evidence="11 12" key="1">
    <citation type="submission" date="2019-08" db="EMBL/GenBank/DDBJ databases">
        <title>Whole genome of Aphis craccivora.</title>
        <authorList>
            <person name="Voronova N.V."/>
            <person name="Shulinski R.S."/>
            <person name="Bandarenka Y.V."/>
            <person name="Zhorov D.G."/>
            <person name="Warner D."/>
        </authorList>
    </citation>
    <scope>NUCLEOTIDE SEQUENCE [LARGE SCALE GENOMIC DNA]</scope>
    <source>
        <strain evidence="11">180601</strain>
        <tissue evidence="11">Whole Body</tissue>
    </source>
</reference>
<dbReference type="Pfam" id="PF02892">
    <property type="entry name" value="zf-BED"/>
    <property type="match status" value="1"/>
</dbReference>
<keyword evidence="12" id="KW-1185">Reference proteome</keyword>
<dbReference type="OrthoDB" id="6611047at2759"/>
<dbReference type="InterPro" id="IPR012337">
    <property type="entry name" value="RNaseH-like_sf"/>
</dbReference>